<dbReference type="Proteomes" id="UP000785679">
    <property type="component" value="Unassembled WGS sequence"/>
</dbReference>
<dbReference type="AlphaFoldDB" id="A0A8J8SZT6"/>
<name>A0A8J8SZT6_HALGN</name>
<gene>
    <name evidence="1" type="ORF">FGO68_gene16642</name>
</gene>
<evidence type="ECO:0000313" key="2">
    <source>
        <dbReference type="Proteomes" id="UP000785679"/>
    </source>
</evidence>
<accession>A0A8J8SZT6</accession>
<keyword evidence="2" id="KW-1185">Reference proteome</keyword>
<comment type="caution">
    <text evidence="1">The sequence shown here is derived from an EMBL/GenBank/DDBJ whole genome shotgun (WGS) entry which is preliminary data.</text>
</comment>
<evidence type="ECO:0000313" key="1">
    <source>
        <dbReference type="EMBL" id="TNV76924.1"/>
    </source>
</evidence>
<organism evidence="1 2">
    <name type="scientific">Halteria grandinella</name>
    <dbReference type="NCBI Taxonomy" id="5974"/>
    <lineage>
        <taxon>Eukaryota</taxon>
        <taxon>Sar</taxon>
        <taxon>Alveolata</taxon>
        <taxon>Ciliophora</taxon>
        <taxon>Intramacronucleata</taxon>
        <taxon>Spirotrichea</taxon>
        <taxon>Stichotrichia</taxon>
        <taxon>Sporadotrichida</taxon>
        <taxon>Halteriidae</taxon>
        <taxon>Halteria</taxon>
    </lineage>
</organism>
<sequence>MIQILVILYYMHESKRSLRELVPILNFRQSCSHHVAELPCLMKISPLSFNGIAPNDKSETKKHLRFLYSRVACSKRSSQQCKLIYYCMPNNIRLHQRTQLMLRSFQKRSLYKLDYFSSSGFR</sequence>
<reference evidence="1" key="1">
    <citation type="submission" date="2019-06" db="EMBL/GenBank/DDBJ databases">
        <authorList>
            <person name="Zheng W."/>
        </authorList>
    </citation>
    <scope>NUCLEOTIDE SEQUENCE</scope>
    <source>
        <strain evidence="1">QDHG01</strain>
    </source>
</reference>
<proteinExistence type="predicted"/>
<dbReference type="EMBL" id="RRYP01012723">
    <property type="protein sequence ID" value="TNV76924.1"/>
    <property type="molecule type" value="Genomic_DNA"/>
</dbReference>
<protein>
    <submittedName>
        <fullName evidence="1">Uncharacterized protein</fullName>
    </submittedName>
</protein>